<reference evidence="2" key="1">
    <citation type="submission" date="2021-01" db="EMBL/GenBank/DDBJ databases">
        <title>Adiantum capillus-veneris genome.</title>
        <authorList>
            <person name="Fang Y."/>
            <person name="Liao Q."/>
        </authorList>
    </citation>
    <scope>NUCLEOTIDE SEQUENCE</scope>
    <source>
        <strain evidence="2">H3</strain>
        <tissue evidence="2">Leaf</tissue>
    </source>
</reference>
<gene>
    <name evidence="2" type="ORF">GOP47_0007566</name>
</gene>
<feature type="compositionally biased region" description="Basic and acidic residues" evidence="1">
    <location>
        <begin position="20"/>
        <end position="38"/>
    </location>
</feature>
<dbReference type="AlphaFoldDB" id="A0A9D4V2F0"/>
<evidence type="ECO:0000313" key="2">
    <source>
        <dbReference type="EMBL" id="KAI5077742.1"/>
    </source>
</evidence>
<dbReference type="EMBL" id="JABFUD020000007">
    <property type="protein sequence ID" value="KAI5077742.1"/>
    <property type="molecule type" value="Genomic_DNA"/>
</dbReference>
<protein>
    <submittedName>
        <fullName evidence="2">Uncharacterized protein</fullName>
    </submittedName>
</protein>
<evidence type="ECO:0000256" key="1">
    <source>
        <dbReference type="SAM" id="MobiDB-lite"/>
    </source>
</evidence>
<keyword evidence="3" id="KW-1185">Reference proteome</keyword>
<dbReference type="Proteomes" id="UP000886520">
    <property type="component" value="Chromosome 7"/>
</dbReference>
<proteinExistence type="predicted"/>
<feature type="compositionally biased region" description="Basic residues" evidence="1">
    <location>
        <begin position="39"/>
        <end position="55"/>
    </location>
</feature>
<name>A0A9D4V2F0_ADICA</name>
<feature type="region of interest" description="Disordered" evidence="1">
    <location>
        <begin position="20"/>
        <end position="76"/>
    </location>
</feature>
<organism evidence="2 3">
    <name type="scientific">Adiantum capillus-veneris</name>
    <name type="common">Maidenhair fern</name>
    <dbReference type="NCBI Taxonomy" id="13818"/>
    <lineage>
        <taxon>Eukaryota</taxon>
        <taxon>Viridiplantae</taxon>
        <taxon>Streptophyta</taxon>
        <taxon>Embryophyta</taxon>
        <taxon>Tracheophyta</taxon>
        <taxon>Polypodiopsida</taxon>
        <taxon>Polypodiidae</taxon>
        <taxon>Polypodiales</taxon>
        <taxon>Pteridineae</taxon>
        <taxon>Pteridaceae</taxon>
        <taxon>Vittarioideae</taxon>
        <taxon>Adiantum</taxon>
    </lineage>
</organism>
<comment type="caution">
    <text evidence="2">The sequence shown here is derived from an EMBL/GenBank/DDBJ whole genome shotgun (WGS) entry which is preliminary data.</text>
</comment>
<feature type="compositionally biased region" description="Polar residues" evidence="1">
    <location>
        <begin position="59"/>
        <end position="70"/>
    </location>
</feature>
<accession>A0A9D4V2F0</accession>
<evidence type="ECO:0000313" key="3">
    <source>
        <dbReference type="Proteomes" id="UP000886520"/>
    </source>
</evidence>
<sequence length="76" mass="8214">MICPAVVKDAGVIIAPNKYKMSEAKADDSNSPLEDKKGSQKRAKVSMAGAKRKSDKRQLTSILYSASMPNDDSRKG</sequence>